<evidence type="ECO:0000313" key="2">
    <source>
        <dbReference type="Proteomes" id="UP000510920"/>
    </source>
</evidence>
<organism evidence="1 2">
    <name type="scientific">Escherichia virus LS2</name>
    <dbReference type="NCBI Taxonomy" id="2743776"/>
    <lineage>
        <taxon>Viruses</taxon>
        <taxon>Duplodnaviria</taxon>
        <taxon>Heunggongvirae</taxon>
        <taxon>Uroviricota</taxon>
        <taxon>Caudoviricetes</taxon>
        <taxon>Autographivirales</taxon>
        <taxon>Autotranscriptaviridae</taxon>
        <taxon>Studiervirinae</taxon>
        <taxon>Kayfunavirus</taxon>
        <taxon>Kayfunavirus LS2</taxon>
    </lineage>
</organism>
<protein>
    <submittedName>
        <fullName evidence="1">Uncharacterized protein</fullName>
    </submittedName>
</protein>
<proteinExistence type="predicted"/>
<name>A0ACD4QLC9_9CAUD</name>
<dbReference type="EMBL" id="MN518894">
    <property type="protein sequence ID" value="WFG77597.1"/>
    <property type="molecule type" value="Genomic_DNA"/>
</dbReference>
<evidence type="ECO:0000313" key="1">
    <source>
        <dbReference type="EMBL" id="WFG77597.1"/>
    </source>
</evidence>
<accession>A0ACD4QLC9</accession>
<reference evidence="1" key="1">
    <citation type="submission" date="2019-09" db="EMBL/GenBank/DDBJ databases">
        <authorList>
            <person name="Kumar P."/>
            <person name="Meghvansi M.K."/>
            <person name="Kamboj D.V."/>
        </authorList>
    </citation>
    <scope>NUCLEOTIDE SEQUENCE</scope>
</reference>
<sequence>MNHYELKDFLSKQQRVLDLWLSTTGMLQRRLKVERVSFRTDYSKNGYERGTCYRDLSLLDSLGPTEYADAIGPAYNGLAYTIWRITQ</sequence>
<keyword evidence="2" id="KW-1185">Reference proteome</keyword>
<dbReference type="Proteomes" id="UP000510920">
    <property type="component" value="Segment"/>
</dbReference>
<gene>
    <name evidence="1" type="ORF">LS2_13</name>
</gene>